<dbReference type="InterPro" id="IPR052980">
    <property type="entry name" value="Crinkler_effector"/>
</dbReference>
<reference evidence="2 3" key="1">
    <citation type="submission" date="2018-09" db="EMBL/GenBank/DDBJ databases">
        <title>Genomic investigation of the strawberry pathogen Phytophthora fragariae indicates pathogenicity is determined by transcriptional variation in three key races.</title>
        <authorList>
            <person name="Adams T.M."/>
            <person name="Armitage A.D."/>
            <person name="Sobczyk M.K."/>
            <person name="Bates H.J."/>
            <person name="Dunwell J.M."/>
            <person name="Nellist C.F."/>
            <person name="Harrison R.J."/>
        </authorList>
    </citation>
    <scope>NUCLEOTIDE SEQUENCE [LARGE SCALE GENOMIC DNA]</scope>
    <source>
        <strain evidence="2 3">NOV-77</strain>
    </source>
</reference>
<proteinExistence type="predicted"/>
<feature type="compositionally biased region" description="Basic and acidic residues" evidence="1">
    <location>
        <begin position="11"/>
        <end position="33"/>
    </location>
</feature>
<dbReference type="Proteomes" id="UP000486351">
    <property type="component" value="Unassembled WGS sequence"/>
</dbReference>
<sequence>MVGTAGAARQPRTDIEEKEAATAPSVRDKMPIGREEKRKLPGLPFQYEYGGGEDYYVRECYEEYYPLVEQFVLTEESCLAVTGTPDIGKSVFYAYCFEEFCKAHRDEWIVVAASYDKNGAATQFAVFQDGVETTRVTYADENTLLTVLTGLQHQLDKLAEDQDGTSEETKEKIKKILLLCDGTPKTRRPNMVMFTSPSDEWFRINETDEDLLFMPLWTSDELQEAALVLELGLDDDEIDRRVHVFGGTARFCLSPDASEVTLAQEKLVELIIREIRDGAGLQGLLFEETTEDTRNSLLHLDPPPDQKRYATIKLASSFVRTKLEQCLQMLEFSDREQLRELLEGEKTASAAGWIFKSNSHEILRQGCELRATSLPDGDIAQVEENTILITRSKRTDEFDADALSPSLVTSGPYHKPTAKKWESIDSFYLPKMNSDKLVPDRTAAKWNKDTDGPLILFQMTISKSHRVNASGLVYVLSKLEFLERLEHVKLVFVVPKKLVGKVKRQPIVLVTAVGTDSVREIRGIGRATSALLSEFGIRTINDLETEINLRDNVKKQKTTNNTKVPTLKDADPERWDQIVKLWDQHELTVKYGEKVAAIAQYVGWWTA</sequence>
<gene>
    <name evidence="2" type="ORF">PF008_g20047</name>
</gene>
<organism evidence="2 3">
    <name type="scientific">Phytophthora fragariae</name>
    <dbReference type="NCBI Taxonomy" id="53985"/>
    <lineage>
        <taxon>Eukaryota</taxon>
        <taxon>Sar</taxon>
        <taxon>Stramenopiles</taxon>
        <taxon>Oomycota</taxon>
        <taxon>Peronosporomycetes</taxon>
        <taxon>Peronosporales</taxon>
        <taxon>Peronosporaceae</taxon>
        <taxon>Phytophthora</taxon>
    </lineage>
</organism>
<evidence type="ECO:0000313" key="3">
    <source>
        <dbReference type="Proteomes" id="UP000486351"/>
    </source>
</evidence>
<accession>A0A6G0R1W1</accession>
<dbReference type="PANTHER" id="PTHR33129">
    <property type="entry name" value="PROTEIN KINASE DOMAIN-CONTAINING PROTEIN-RELATED"/>
    <property type="match status" value="1"/>
</dbReference>
<dbReference type="EMBL" id="QXFY01001675">
    <property type="protein sequence ID" value="KAE9312068.1"/>
    <property type="molecule type" value="Genomic_DNA"/>
</dbReference>
<dbReference type="AlphaFoldDB" id="A0A6G0R1W1"/>
<protein>
    <submittedName>
        <fullName evidence="2">Uncharacterized protein</fullName>
    </submittedName>
</protein>
<evidence type="ECO:0000256" key="1">
    <source>
        <dbReference type="SAM" id="MobiDB-lite"/>
    </source>
</evidence>
<dbReference type="PANTHER" id="PTHR33129:SF1">
    <property type="entry name" value="ATP-BINDING PROTEIN"/>
    <property type="match status" value="1"/>
</dbReference>
<comment type="caution">
    <text evidence="2">The sequence shown here is derived from an EMBL/GenBank/DDBJ whole genome shotgun (WGS) entry which is preliminary data.</text>
</comment>
<feature type="region of interest" description="Disordered" evidence="1">
    <location>
        <begin position="1"/>
        <end position="33"/>
    </location>
</feature>
<name>A0A6G0R1W1_9STRA</name>
<evidence type="ECO:0000313" key="2">
    <source>
        <dbReference type="EMBL" id="KAE9312068.1"/>
    </source>
</evidence>